<sequence>MSPLNETDCIAIACIVFYTISLFLVTISDPTNIPLITGAQTLLSVGIFALVLVMLGLLSRVLESIRRNGGTDTLATPRHMRWVQLLVAIALILGIVGGSIQSSNVSLPPNGGPPTGYQISTETKASLALMIAGFGILIIATALTARQISMAEKGEKKLLGAIGLAIPFVLVRVVFSGLAVFSGNPNFQAFGGRASYANYLLGMAILMEMAAVVIFEVVGLTLQKQEKSPEPVQASGNAESGFGSGSRPRRGGRLMALVAALGLGKRKQARQRRGDEWASSRV</sequence>
<dbReference type="InterPro" id="IPR056119">
    <property type="entry name" value="DUF7702"/>
</dbReference>
<feature type="transmembrane region" description="Helical" evidence="2">
    <location>
        <begin position="127"/>
        <end position="146"/>
    </location>
</feature>
<keyword evidence="5" id="KW-1185">Reference proteome</keyword>
<accession>A0AAE0LZY6</accession>
<feature type="domain" description="DUF7702" evidence="3">
    <location>
        <begin position="19"/>
        <end position="224"/>
    </location>
</feature>
<keyword evidence="2" id="KW-1133">Transmembrane helix</keyword>
<reference evidence="4" key="1">
    <citation type="journal article" date="2023" name="Mol. Phylogenet. Evol.">
        <title>Genome-scale phylogeny and comparative genomics of the fungal order Sordariales.</title>
        <authorList>
            <person name="Hensen N."/>
            <person name="Bonometti L."/>
            <person name="Westerberg I."/>
            <person name="Brannstrom I.O."/>
            <person name="Guillou S."/>
            <person name="Cros-Aarteil S."/>
            <person name="Calhoun S."/>
            <person name="Haridas S."/>
            <person name="Kuo A."/>
            <person name="Mondo S."/>
            <person name="Pangilinan J."/>
            <person name="Riley R."/>
            <person name="LaButti K."/>
            <person name="Andreopoulos B."/>
            <person name="Lipzen A."/>
            <person name="Chen C."/>
            <person name="Yan M."/>
            <person name="Daum C."/>
            <person name="Ng V."/>
            <person name="Clum A."/>
            <person name="Steindorff A."/>
            <person name="Ohm R.A."/>
            <person name="Martin F."/>
            <person name="Silar P."/>
            <person name="Natvig D.O."/>
            <person name="Lalanne C."/>
            <person name="Gautier V."/>
            <person name="Ament-Velasquez S.L."/>
            <person name="Kruys A."/>
            <person name="Hutchinson M.I."/>
            <person name="Powell A.J."/>
            <person name="Barry K."/>
            <person name="Miller A.N."/>
            <person name="Grigoriev I.V."/>
            <person name="Debuchy R."/>
            <person name="Gladieux P."/>
            <person name="Hiltunen Thoren M."/>
            <person name="Johannesson H."/>
        </authorList>
    </citation>
    <scope>NUCLEOTIDE SEQUENCE</scope>
    <source>
        <strain evidence="4">CBS 118394</strain>
    </source>
</reference>
<evidence type="ECO:0000256" key="1">
    <source>
        <dbReference type="SAM" id="MobiDB-lite"/>
    </source>
</evidence>
<keyword evidence="2" id="KW-0472">Membrane</keyword>
<evidence type="ECO:0000313" key="5">
    <source>
        <dbReference type="Proteomes" id="UP001283341"/>
    </source>
</evidence>
<protein>
    <recommendedName>
        <fullName evidence="3">DUF7702 domain-containing protein</fullName>
    </recommendedName>
</protein>
<proteinExistence type="predicted"/>
<dbReference type="AlphaFoldDB" id="A0AAE0LZY6"/>
<organism evidence="4 5">
    <name type="scientific">Apodospora peruviana</name>
    <dbReference type="NCBI Taxonomy" id="516989"/>
    <lineage>
        <taxon>Eukaryota</taxon>
        <taxon>Fungi</taxon>
        <taxon>Dikarya</taxon>
        <taxon>Ascomycota</taxon>
        <taxon>Pezizomycotina</taxon>
        <taxon>Sordariomycetes</taxon>
        <taxon>Sordariomycetidae</taxon>
        <taxon>Sordariales</taxon>
        <taxon>Lasiosphaeriaceae</taxon>
        <taxon>Apodospora</taxon>
    </lineage>
</organism>
<evidence type="ECO:0000256" key="2">
    <source>
        <dbReference type="SAM" id="Phobius"/>
    </source>
</evidence>
<reference evidence="4" key="2">
    <citation type="submission" date="2023-06" db="EMBL/GenBank/DDBJ databases">
        <authorList>
            <consortium name="Lawrence Berkeley National Laboratory"/>
            <person name="Haridas S."/>
            <person name="Hensen N."/>
            <person name="Bonometti L."/>
            <person name="Westerberg I."/>
            <person name="Brannstrom I.O."/>
            <person name="Guillou S."/>
            <person name="Cros-Aarteil S."/>
            <person name="Calhoun S."/>
            <person name="Kuo A."/>
            <person name="Mondo S."/>
            <person name="Pangilinan J."/>
            <person name="Riley R."/>
            <person name="Labutti K."/>
            <person name="Andreopoulos B."/>
            <person name="Lipzen A."/>
            <person name="Chen C."/>
            <person name="Yanf M."/>
            <person name="Daum C."/>
            <person name="Ng V."/>
            <person name="Clum A."/>
            <person name="Steindorff A."/>
            <person name="Ohm R."/>
            <person name="Martin F."/>
            <person name="Silar P."/>
            <person name="Natvig D."/>
            <person name="Lalanne C."/>
            <person name="Gautier V."/>
            <person name="Ament-Velasquez S.L."/>
            <person name="Kruys A."/>
            <person name="Hutchinson M.I."/>
            <person name="Powell A.J."/>
            <person name="Barry K."/>
            <person name="Miller A.N."/>
            <person name="Grigoriev I.V."/>
            <person name="Debuchy R."/>
            <person name="Gladieux P."/>
            <person name="Thoren M.H."/>
            <person name="Johannesson H."/>
        </authorList>
    </citation>
    <scope>NUCLEOTIDE SEQUENCE</scope>
    <source>
        <strain evidence="4">CBS 118394</strain>
    </source>
</reference>
<feature type="transmembrane region" description="Helical" evidence="2">
    <location>
        <begin position="199"/>
        <end position="222"/>
    </location>
</feature>
<feature type="transmembrane region" description="Helical" evidence="2">
    <location>
        <begin position="82"/>
        <end position="100"/>
    </location>
</feature>
<dbReference type="PANTHER" id="PTHR42109:SF2">
    <property type="entry name" value="INTEGRAL MEMBRANE PROTEIN"/>
    <property type="match status" value="1"/>
</dbReference>
<feature type="region of interest" description="Disordered" evidence="1">
    <location>
        <begin position="228"/>
        <end position="250"/>
    </location>
</feature>
<name>A0AAE0LZY6_9PEZI</name>
<feature type="transmembrane region" description="Helical" evidence="2">
    <location>
        <begin position="9"/>
        <end position="27"/>
    </location>
</feature>
<comment type="caution">
    <text evidence="4">The sequence shown here is derived from an EMBL/GenBank/DDBJ whole genome shotgun (WGS) entry which is preliminary data.</text>
</comment>
<dbReference type="PANTHER" id="PTHR42109">
    <property type="entry name" value="UNPLACED GENOMIC SCAFFOLD UM_SCAF_CONTIG_1.265, WHOLE GENOME SHOTGUN SEQUENCE"/>
    <property type="match status" value="1"/>
</dbReference>
<feature type="transmembrane region" description="Helical" evidence="2">
    <location>
        <begin position="158"/>
        <end position="179"/>
    </location>
</feature>
<feature type="transmembrane region" description="Helical" evidence="2">
    <location>
        <begin position="39"/>
        <end position="62"/>
    </location>
</feature>
<evidence type="ECO:0000259" key="3">
    <source>
        <dbReference type="Pfam" id="PF24800"/>
    </source>
</evidence>
<dbReference type="Proteomes" id="UP001283341">
    <property type="component" value="Unassembled WGS sequence"/>
</dbReference>
<gene>
    <name evidence="4" type="ORF">B0H66DRAFT_607061</name>
</gene>
<keyword evidence="2" id="KW-0812">Transmembrane</keyword>
<dbReference type="EMBL" id="JAUEDM010000007">
    <property type="protein sequence ID" value="KAK3313820.1"/>
    <property type="molecule type" value="Genomic_DNA"/>
</dbReference>
<dbReference type="Pfam" id="PF24800">
    <property type="entry name" value="DUF7702"/>
    <property type="match status" value="1"/>
</dbReference>
<evidence type="ECO:0000313" key="4">
    <source>
        <dbReference type="EMBL" id="KAK3313820.1"/>
    </source>
</evidence>